<sequence>MAQSKVYKWYKNFKEGREAVEDESRPGRPSTSITDENINKIKALVIGNSRLTIRDLVDITKISIGSMQSILKDHLGLKIVSSRLVSKKLNIFEKQRRVNVSEIMISDYQEEESLSGVFTL</sequence>
<reference evidence="2" key="1">
    <citation type="submission" date="2025-08" db="UniProtKB">
        <authorList>
            <consortium name="RefSeq"/>
        </authorList>
    </citation>
    <scope>IDENTIFICATION</scope>
    <source>
        <tissue evidence="2">Whole body pupa</tissue>
    </source>
</reference>
<accession>A0A9C5ZMH7</accession>
<dbReference type="KEGG" id="gfs:119642458"/>
<dbReference type="PANTHER" id="PTHR46060">
    <property type="entry name" value="MARINER MOS1 TRANSPOSASE-LIKE PROTEIN"/>
    <property type="match status" value="1"/>
</dbReference>
<name>A0A9C5ZMH7_9MUSC</name>
<dbReference type="PANTHER" id="PTHR46060:SF1">
    <property type="entry name" value="MARINER MOS1 TRANSPOSASE-LIKE PROTEIN"/>
    <property type="match status" value="1"/>
</dbReference>
<dbReference type="AlphaFoldDB" id="A0A9C5ZMH7"/>
<dbReference type="InterPro" id="IPR052709">
    <property type="entry name" value="Transposase-MT_Hybrid"/>
</dbReference>
<dbReference type="Proteomes" id="UP000092443">
    <property type="component" value="Unplaced"/>
</dbReference>
<evidence type="ECO:0000313" key="1">
    <source>
        <dbReference type="Proteomes" id="UP000092443"/>
    </source>
</evidence>
<proteinExistence type="predicted"/>
<protein>
    <submittedName>
        <fullName evidence="2">Protein GVQW3-like</fullName>
    </submittedName>
</protein>
<organism evidence="1 2">
    <name type="scientific">Glossina fuscipes</name>
    <dbReference type="NCBI Taxonomy" id="7396"/>
    <lineage>
        <taxon>Eukaryota</taxon>
        <taxon>Metazoa</taxon>
        <taxon>Ecdysozoa</taxon>
        <taxon>Arthropoda</taxon>
        <taxon>Hexapoda</taxon>
        <taxon>Insecta</taxon>
        <taxon>Pterygota</taxon>
        <taxon>Neoptera</taxon>
        <taxon>Endopterygota</taxon>
        <taxon>Diptera</taxon>
        <taxon>Brachycera</taxon>
        <taxon>Muscomorpha</taxon>
        <taxon>Hippoboscoidea</taxon>
        <taxon>Glossinidae</taxon>
        <taxon>Glossina</taxon>
    </lineage>
</organism>
<keyword evidence="1" id="KW-1185">Reference proteome</keyword>
<dbReference type="RefSeq" id="XP_037897537.1">
    <property type="nucleotide sequence ID" value="XM_038041609.1"/>
</dbReference>
<dbReference type="GeneID" id="119642458"/>
<evidence type="ECO:0000313" key="2">
    <source>
        <dbReference type="RefSeq" id="XP_037897537.1"/>
    </source>
</evidence>
<dbReference type="Pfam" id="PF13565">
    <property type="entry name" value="HTH_32"/>
    <property type="match status" value="1"/>
</dbReference>
<gene>
    <name evidence="2" type="primary">LOC119642458</name>
</gene>